<gene>
    <name evidence="1" type="ORF">GCM10009430_34670</name>
</gene>
<dbReference type="Gene3D" id="3.40.50.450">
    <property type="match status" value="1"/>
</dbReference>
<comment type="caution">
    <text evidence="1">The sequence shown here is derived from an EMBL/GenBank/DDBJ whole genome shotgun (WGS) entry which is preliminary data.</text>
</comment>
<keyword evidence="2" id="KW-1185">Reference proteome</keyword>
<evidence type="ECO:0008006" key="3">
    <source>
        <dbReference type="Google" id="ProtNLM"/>
    </source>
</evidence>
<dbReference type="Proteomes" id="UP001501758">
    <property type="component" value="Unassembled WGS sequence"/>
</dbReference>
<organism evidence="1 2">
    <name type="scientific">Aquimarina litoralis</name>
    <dbReference type="NCBI Taxonomy" id="584605"/>
    <lineage>
        <taxon>Bacteria</taxon>
        <taxon>Pseudomonadati</taxon>
        <taxon>Bacteroidota</taxon>
        <taxon>Flavobacteriia</taxon>
        <taxon>Flavobacteriales</taxon>
        <taxon>Flavobacteriaceae</taxon>
        <taxon>Aquimarina</taxon>
    </lineage>
</organism>
<dbReference type="SUPFAM" id="SSF52309">
    <property type="entry name" value="N-(deoxy)ribosyltransferase-like"/>
    <property type="match status" value="1"/>
</dbReference>
<name>A0ABP3U8N9_9FLAO</name>
<evidence type="ECO:0000313" key="1">
    <source>
        <dbReference type="EMBL" id="GAA0727037.1"/>
    </source>
</evidence>
<proteinExistence type="predicted"/>
<dbReference type="RefSeq" id="WP_343913526.1">
    <property type="nucleotide sequence ID" value="NZ_BAAAGE010000003.1"/>
</dbReference>
<dbReference type="EMBL" id="BAAAGE010000003">
    <property type="protein sequence ID" value="GAA0727037.1"/>
    <property type="molecule type" value="Genomic_DNA"/>
</dbReference>
<accession>A0ABP3U8N9</accession>
<sequence length="152" mass="17577">MNLITAPSTIELDKNFSVFLAGSIEVGVAKRWQDIVIQELSNEKVTLLNPRRDSWDQSWKQTIDDPVFNKQVNWELEALEKSDMIIMYFDKNTKSPITLLELGLFAKIGKLIVCCPDGFWRKGNVDIVCERYGVQQVMSLNELVREIKERIQ</sequence>
<reference evidence="2" key="1">
    <citation type="journal article" date="2019" name="Int. J. Syst. Evol. Microbiol.">
        <title>The Global Catalogue of Microorganisms (GCM) 10K type strain sequencing project: providing services to taxonomists for standard genome sequencing and annotation.</title>
        <authorList>
            <consortium name="The Broad Institute Genomics Platform"/>
            <consortium name="The Broad Institute Genome Sequencing Center for Infectious Disease"/>
            <person name="Wu L."/>
            <person name="Ma J."/>
        </authorList>
    </citation>
    <scope>NUCLEOTIDE SEQUENCE [LARGE SCALE GENOMIC DNA]</scope>
    <source>
        <strain evidence="2">JCM 15974</strain>
    </source>
</reference>
<evidence type="ECO:0000313" key="2">
    <source>
        <dbReference type="Proteomes" id="UP001501758"/>
    </source>
</evidence>
<dbReference type="InterPro" id="IPR039470">
    <property type="entry name" value="Nuc_deoxyri_tr2"/>
</dbReference>
<dbReference type="Pfam" id="PF15891">
    <property type="entry name" value="Nuc_deoxyri_tr2"/>
    <property type="match status" value="1"/>
</dbReference>
<protein>
    <recommendedName>
        <fullName evidence="3">Nucleoside 2-deoxyribosyltransferase like</fullName>
    </recommendedName>
</protein>